<evidence type="ECO:0000259" key="7">
    <source>
        <dbReference type="Pfam" id="PF00482"/>
    </source>
</evidence>
<dbReference type="GO" id="GO:0005886">
    <property type="term" value="C:plasma membrane"/>
    <property type="evidence" value="ECO:0007669"/>
    <property type="project" value="UniProtKB-SubCell"/>
</dbReference>
<keyword evidence="4 6" id="KW-1133">Transmembrane helix</keyword>
<gene>
    <name evidence="8" type="ORF">IED13_06685</name>
</gene>
<dbReference type="AlphaFoldDB" id="A0A927E8N0"/>
<dbReference type="Pfam" id="PF00482">
    <property type="entry name" value="T2SSF"/>
    <property type="match status" value="1"/>
</dbReference>
<comment type="subcellular location">
    <subcellularLocation>
        <location evidence="1">Cell membrane</location>
        <topology evidence="1">Multi-pass membrane protein</topology>
    </subcellularLocation>
</comment>
<dbReference type="RefSeq" id="WP_113252766.1">
    <property type="nucleotide sequence ID" value="NZ_JACXWY010000003.1"/>
</dbReference>
<keyword evidence="5 6" id="KW-0472">Membrane</keyword>
<evidence type="ECO:0000256" key="1">
    <source>
        <dbReference type="ARBA" id="ARBA00004651"/>
    </source>
</evidence>
<proteinExistence type="predicted"/>
<dbReference type="PANTHER" id="PTHR35007:SF2">
    <property type="entry name" value="PILUS ASSEMBLE PROTEIN"/>
    <property type="match status" value="1"/>
</dbReference>
<feature type="transmembrane region" description="Helical" evidence="6">
    <location>
        <begin position="297"/>
        <end position="319"/>
    </location>
</feature>
<evidence type="ECO:0000256" key="5">
    <source>
        <dbReference type="ARBA" id="ARBA00023136"/>
    </source>
</evidence>
<feature type="domain" description="Type II secretion system protein GspF" evidence="7">
    <location>
        <begin position="186"/>
        <end position="314"/>
    </location>
</feature>
<evidence type="ECO:0000313" key="8">
    <source>
        <dbReference type="EMBL" id="MBD3845375.1"/>
    </source>
</evidence>
<feature type="transmembrane region" description="Helical" evidence="6">
    <location>
        <begin position="117"/>
        <end position="137"/>
    </location>
</feature>
<protein>
    <submittedName>
        <fullName evidence="8">Type II secretion system F family protein</fullName>
    </submittedName>
</protein>
<dbReference type="Proteomes" id="UP000619295">
    <property type="component" value="Unassembled WGS sequence"/>
</dbReference>
<dbReference type="InterPro" id="IPR018076">
    <property type="entry name" value="T2SS_GspF_dom"/>
</dbReference>
<name>A0A927E8N0_9HYPH</name>
<feature type="transmembrane region" description="Helical" evidence="6">
    <location>
        <begin position="14"/>
        <end position="36"/>
    </location>
</feature>
<sequence length="325" mass="36142">MLSLIITKATDPQFLLALLAAVAAAATVLTIAIPLTEGNSLQKRMKNVATERDKIRARERERLNRQGEKVSLRQEPKAYMRRIVEQFKLGDWLGTETAKRQLSMAGYRGPQAEIGFLFFRLAVPVGLFLFTLLYVFVLNDFGQPFMIRCGIAIAAAYLGIKAPELFLSNQIGKRQASMRQAFPDALDLLLICVESGMSIEHAFRKVSTEIGSQSVALAEEFALCTAELSYLAERRLAYENLALRTGLEGVKSVSTALIQAERYGTPLGTALRTLAQESRDQRMNLAEKKAAALPPKLTVPMILFFLPVLFVIIMTPALVQVFKWQ</sequence>
<keyword evidence="2" id="KW-1003">Cell membrane</keyword>
<dbReference type="EMBL" id="JACXWY010000003">
    <property type="protein sequence ID" value="MBD3845375.1"/>
    <property type="molecule type" value="Genomic_DNA"/>
</dbReference>
<evidence type="ECO:0000256" key="4">
    <source>
        <dbReference type="ARBA" id="ARBA00022989"/>
    </source>
</evidence>
<comment type="caution">
    <text evidence="8">The sequence shown here is derived from an EMBL/GenBank/DDBJ whole genome shotgun (WGS) entry which is preliminary data.</text>
</comment>
<keyword evidence="9" id="KW-1185">Reference proteome</keyword>
<reference evidence="8" key="1">
    <citation type="submission" date="2020-09" db="EMBL/GenBank/DDBJ databases">
        <title>Bosea spartocytisi sp. nov. a root nodule endophyte of Spartocytisus supranubius in the high mountain ecosystem fo the Teide National Park (Canary Islands, Spain).</title>
        <authorList>
            <person name="Pulido-Suarez L."/>
            <person name="Peix A."/>
            <person name="Igual J.M."/>
            <person name="Socas-Perez N."/>
            <person name="Velazquez E."/>
            <person name="Flores-Felix J.D."/>
            <person name="Leon-Barrios M."/>
        </authorList>
    </citation>
    <scope>NUCLEOTIDE SEQUENCE</scope>
    <source>
        <strain evidence="8">SSUT16</strain>
    </source>
</reference>
<accession>A0A927E8N0</accession>
<evidence type="ECO:0000256" key="3">
    <source>
        <dbReference type="ARBA" id="ARBA00022692"/>
    </source>
</evidence>
<organism evidence="8 9">
    <name type="scientific">Bosea spartocytisi</name>
    <dbReference type="NCBI Taxonomy" id="2773451"/>
    <lineage>
        <taxon>Bacteria</taxon>
        <taxon>Pseudomonadati</taxon>
        <taxon>Pseudomonadota</taxon>
        <taxon>Alphaproteobacteria</taxon>
        <taxon>Hyphomicrobiales</taxon>
        <taxon>Boseaceae</taxon>
        <taxon>Bosea</taxon>
    </lineage>
</organism>
<evidence type="ECO:0000313" key="9">
    <source>
        <dbReference type="Proteomes" id="UP000619295"/>
    </source>
</evidence>
<evidence type="ECO:0000256" key="2">
    <source>
        <dbReference type="ARBA" id="ARBA00022475"/>
    </source>
</evidence>
<keyword evidence="3 6" id="KW-0812">Transmembrane</keyword>
<dbReference type="PANTHER" id="PTHR35007">
    <property type="entry name" value="INTEGRAL MEMBRANE PROTEIN-RELATED"/>
    <property type="match status" value="1"/>
</dbReference>
<evidence type="ECO:0000256" key="6">
    <source>
        <dbReference type="SAM" id="Phobius"/>
    </source>
</evidence>